<feature type="compositionally biased region" description="Low complexity" evidence="1">
    <location>
        <begin position="28"/>
        <end position="37"/>
    </location>
</feature>
<feature type="chain" id="PRO_5022005024" evidence="2">
    <location>
        <begin position="24"/>
        <end position="539"/>
    </location>
</feature>
<dbReference type="RefSeq" id="WP_145065986.1">
    <property type="nucleotide sequence ID" value="NZ_CP036287.1"/>
</dbReference>
<evidence type="ECO:0000313" key="4">
    <source>
        <dbReference type="Proteomes" id="UP000316921"/>
    </source>
</evidence>
<sequence length="539" mass="57963" precursor="true">MLSFLRIAVVPLVAVLCAGSAQALPASALSGSAPSGGRQSADTLPQLQPGPFVPGHYDWHFGTVQVTDPFRGAPVDVTHYGRISYPSDGSGGLLPPAASTSAAGGFPLVVFGHGRYFLDGVWQTNHLQAGYLMDRLASHGIVATSVNLGVIGSYQSGIEQRGQIMLETLVRTLDLANQPGTAPAGLAGAIDPTRLGFMGHSRGGEGAVAAAIEALHGLDGLPILAVGTIAPTDFEQLQLPPDLPFMGLYGSKDGDVDNGWPIYLHDRALSQDRSFEYIHGANHFWFTESITCSCENQADISRELHHEIAMGYLAGFMARRLAPVPESSAVFADGPEMAPVTGQATILPLYRDPDRFQLDDFEAGSDPWRTSSGTSAVHRAFAFLFEASLDQVPYTYYHGTTGAVAGWNQREGTWFAATPPDFDATRWEFLSIQFAQRIDAHLNPVGLSQDLSIGLIDMDGDLATVPLSAYGDIPYPPSHQGSFFQTFPKKSVLRTTRLPLAAFVEANPRLDLDRLKFAGWIADRTASGEVAFDRVEFTR</sequence>
<dbReference type="Gene3D" id="3.40.50.1820">
    <property type="entry name" value="alpha/beta hydrolase"/>
    <property type="match status" value="1"/>
</dbReference>
<protein>
    <submittedName>
        <fullName evidence="3">Alpha/beta hydrolase family protein</fullName>
    </submittedName>
</protein>
<gene>
    <name evidence="3" type="ORF">Pla133_27300</name>
</gene>
<reference evidence="3 4" key="1">
    <citation type="submission" date="2019-02" db="EMBL/GenBank/DDBJ databases">
        <title>Deep-cultivation of Planctomycetes and their phenomic and genomic characterization uncovers novel biology.</title>
        <authorList>
            <person name="Wiegand S."/>
            <person name="Jogler M."/>
            <person name="Boedeker C."/>
            <person name="Pinto D."/>
            <person name="Vollmers J."/>
            <person name="Rivas-Marin E."/>
            <person name="Kohn T."/>
            <person name="Peeters S.H."/>
            <person name="Heuer A."/>
            <person name="Rast P."/>
            <person name="Oberbeckmann S."/>
            <person name="Bunk B."/>
            <person name="Jeske O."/>
            <person name="Meyerdierks A."/>
            <person name="Storesund J.E."/>
            <person name="Kallscheuer N."/>
            <person name="Luecker S."/>
            <person name="Lage O.M."/>
            <person name="Pohl T."/>
            <person name="Merkel B.J."/>
            <person name="Hornburger P."/>
            <person name="Mueller R.-W."/>
            <person name="Bruemmer F."/>
            <person name="Labrenz M."/>
            <person name="Spormann A.M."/>
            <person name="Op den Camp H."/>
            <person name="Overmann J."/>
            <person name="Amann R."/>
            <person name="Jetten M.S.M."/>
            <person name="Mascher T."/>
            <person name="Medema M.H."/>
            <person name="Devos D.P."/>
            <person name="Kaster A.-K."/>
            <person name="Ovreas L."/>
            <person name="Rohde M."/>
            <person name="Galperin M.Y."/>
            <person name="Jogler C."/>
        </authorList>
    </citation>
    <scope>NUCLEOTIDE SEQUENCE [LARGE SCALE GENOMIC DNA]</scope>
    <source>
        <strain evidence="3 4">Pla133</strain>
    </source>
</reference>
<dbReference type="AlphaFoldDB" id="A0A518BKZ4"/>
<evidence type="ECO:0000256" key="2">
    <source>
        <dbReference type="SAM" id="SignalP"/>
    </source>
</evidence>
<name>A0A518BKZ4_9BACT</name>
<organism evidence="3 4">
    <name type="scientific">Engelhardtia mirabilis</name>
    <dbReference type="NCBI Taxonomy" id="2528011"/>
    <lineage>
        <taxon>Bacteria</taxon>
        <taxon>Pseudomonadati</taxon>
        <taxon>Planctomycetota</taxon>
        <taxon>Planctomycetia</taxon>
        <taxon>Planctomycetia incertae sedis</taxon>
        <taxon>Engelhardtia</taxon>
    </lineage>
</organism>
<dbReference type="GO" id="GO:0016787">
    <property type="term" value="F:hydrolase activity"/>
    <property type="evidence" value="ECO:0007669"/>
    <property type="project" value="UniProtKB-KW"/>
</dbReference>
<feature type="signal peptide" evidence="2">
    <location>
        <begin position="1"/>
        <end position="23"/>
    </location>
</feature>
<dbReference type="SUPFAM" id="SSF53474">
    <property type="entry name" value="alpha/beta-Hydrolases"/>
    <property type="match status" value="1"/>
</dbReference>
<dbReference type="EMBL" id="CP036287">
    <property type="protein sequence ID" value="QDU67642.1"/>
    <property type="molecule type" value="Genomic_DNA"/>
</dbReference>
<dbReference type="Proteomes" id="UP000316921">
    <property type="component" value="Chromosome"/>
</dbReference>
<keyword evidence="4" id="KW-1185">Reference proteome</keyword>
<dbReference type="KEGG" id="pbap:Pla133_27300"/>
<keyword evidence="3" id="KW-0378">Hydrolase</keyword>
<keyword evidence="2" id="KW-0732">Signal</keyword>
<proteinExistence type="predicted"/>
<feature type="region of interest" description="Disordered" evidence="1">
    <location>
        <begin position="28"/>
        <end position="47"/>
    </location>
</feature>
<evidence type="ECO:0000256" key="1">
    <source>
        <dbReference type="SAM" id="MobiDB-lite"/>
    </source>
</evidence>
<dbReference type="InterPro" id="IPR029058">
    <property type="entry name" value="AB_hydrolase_fold"/>
</dbReference>
<accession>A0A518BKZ4</accession>
<evidence type="ECO:0000313" key="3">
    <source>
        <dbReference type="EMBL" id="QDU67642.1"/>
    </source>
</evidence>